<dbReference type="GO" id="GO:0043743">
    <property type="term" value="F:LPPG:FO 2-phospho-L-lactate transferase activity"/>
    <property type="evidence" value="ECO:0007669"/>
    <property type="project" value="InterPro"/>
</dbReference>
<protein>
    <recommendedName>
        <fullName evidence="2">Putative gluconeogenesis factor</fullName>
    </recommendedName>
</protein>
<accession>A0A5C5BG00</accession>
<dbReference type="GO" id="GO:0005737">
    <property type="term" value="C:cytoplasm"/>
    <property type="evidence" value="ECO:0007669"/>
    <property type="project" value="UniProtKB-SubCell"/>
</dbReference>
<dbReference type="Proteomes" id="UP000313849">
    <property type="component" value="Unassembled WGS sequence"/>
</dbReference>
<comment type="subcellular location">
    <subcellularLocation>
        <location evidence="2">Cytoplasm</location>
    </subcellularLocation>
</comment>
<reference evidence="4 5" key="1">
    <citation type="submission" date="2019-06" db="EMBL/GenBank/DDBJ databases">
        <title>Draft genome sequence of Miniimonas arenae KCTC 19750T isolated from sea sand.</title>
        <authorList>
            <person name="Park S.-J."/>
        </authorList>
    </citation>
    <scope>NUCLEOTIDE SEQUENCE [LARGE SCALE GENOMIC DNA]</scope>
    <source>
        <strain evidence="4 5">KCTC 19750</strain>
    </source>
</reference>
<dbReference type="PANTHER" id="PTHR30135:SF3">
    <property type="entry name" value="GLUCONEOGENESIS FACTOR-RELATED"/>
    <property type="match status" value="1"/>
</dbReference>
<dbReference type="InterPro" id="IPR002882">
    <property type="entry name" value="CofD"/>
</dbReference>
<dbReference type="NCBIfam" id="TIGR01826">
    <property type="entry name" value="CofD_related"/>
    <property type="match status" value="1"/>
</dbReference>
<dbReference type="EMBL" id="VENP01000002">
    <property type="protein sequence ID" value="TNU76997.1"/>
    <property type="molecule type" value="Genomic_DNA"/>
</dbReference>
<organism evidence="4 5">
    <name type="scientific">Miniimonas arenae</name>
    <dbReference type="NCBI Taxonomy" id="676201"/>
    <lineage>
        <taxon>Bacteria</taxon>
        <taxon>Bacillati</taxon>
        <taxon>Actinomycetota</taxon>
        <taxon>Actinomycetes</taxon>
        <taxon>Micrococcales</taxon>
        <taxon>Beutenbergiaceae</taxon>
        <taxon>Miniimonas</taxon>
    </lineage>
</organism>
<comment type="function">
    <text evidence="2">Required for morphogenesis under gluconeogenic growth conditions.</text>
</comment>
<dbReference type="AlphaFoldDB" id="A0A5C5BG00"/>
<dbReference type="InterPro" id="IPR038136">
    <property type="entry name" value="CofD-like_dom_sf"/>
</dbReference>
<comment type="caution">
    <text evidence="4">The sequence shown here is derived from an EMBL/GenBank/DDBJ whole genome shotgun (WGS) entry which is preliminary data.</text>
</comment>
<feature type="region of interest" description="Disordered" evidence="3">
    <location>
        <begin position="332"/>
        <end position="367"/>
    </location>
</feature>
<feature type="compositionally biased region" description="Low complexity" evidence="3">
    <location>
        <begin position="336"/>
        <end position="355"/>
    </location>
</feature>
<name>A0A5C5BG00_9MICO</name>
<dbReference type="OrthoDB" id="9783842at2"/>
<dbReference type="CDD" id="cd07187">
    <property type="entry name" value="YvcK_like"/>
    <property type="match status" value="1"/>
</dbReference>
<keyword evidence="1 2" id="KW-0963">Cytoplasm</keyword>
<comment type="similarity">
    <text evidence="2">Belongs to the gluconeogenesis factor family.</text>
</comment>
<dbReference type="Pfam" id="PF01933">
    <property type="entry name" value="CofD"/>
    <property type="match status" value="1"/>
</dbReference>
<dbReference type="InterPro" id="IPR010119">
    <property type="entry name" value="Gluconeogen_factor"/>
</dbReference>
<evidence type="ECO:0000256" key="1">
    <source>
        <dbReference type="ARBA" id="ARBA00022490"/>
    </source>
</evidence>
<dbReference type="GO" id="GO:0008360">
    <property type="term" value="P:regulation of cell shape"/>
    <property type="evidence" value="ECO:0007669"/>
    <property type="project" value="UniProtKB-UniRule"/>
</dbReference>
<proteinExistence type="inferred from homology"/>
<dbReference type="RefSeq" id="WP_139985566.1">
    <property type="nucleotide sequence ID" value="NZ_VENP01000002.1"/>
</dbReference>
<keyword evidence="5" id="KW-1185">Reference proteome</keyword>
<dbReference type="HAMAP" id="MF_00973">
    <property type="entry name" value="Gluconeogen_factor"/>
    <property type="match status" value="1"/>
</dbReference>
<evidence type="ECO:0000313" key="5">
    <source>
        <dbReference type="Proteomes" id="UP000313849"/>
    </source>
</evidence>
<sequence>MVALDPLRPDPQRLVALGGGHGLAASLLALRHLTPELTAVVTVADDGGSSGRLRGEMGILPPGDLRMALAALCDDTPRGRAWHDLLQHRFTSRGELDAHSLGNLVLAGAWAQTGSVVAGLDLLADLVGARGRVLPMAAEPLVIEADVVRTGQPDLVVRGQSRVAVTSGRVSRVRLLPEDPEMCPETLAAIRAADWVVLGPGSWYTSVLPHLQVAPLRAALHDAAHLALTLNLQQQEGETDGFTAADHVRVLRDVDPDLRLDVVIADPAWVDDVTALEQVADELGARLLLRQVRADDGTPRHDPMRLAAAYRDAFAGTWGDVGPEAEARLGSDPARARAAGASAVTGAGASPAAPVHAHPGSPARDRG</sequence>
<dbReference type="Gene3D" id="3.40.50.10680">
    <property type="entry name" value="CofD-like domains"/>
    <property type="match status" value="1"/>
</dbReference>
<dbReference type="PANTHER" id="PTHR30135">
    <property type="entry name" value="UNCHARACTERIZED PROTEIN YVCK-RELATED"/>
    <property type="match status" value="1"/>
</dbReference>
<gene>
    <name evidence="4" type="primary">yvcK</name>
    <name evidence="4" type="ORF">FH969_01215</name>
</gene>
<evidence type="ECO:0000256" key="2">
    <source>
        <dbReference type="HAMAP-Rule" id="MF_00973"/>
    </source>
</evidence>
<dbReference type="SUPFAM" id="SSF142338">
    <property type="entry name" value="CofD-like"/>
    <property type="match status" value="1"/>
</dbReference>
<evidence type="ECO:0000313" key="4">
    <source>
        <dbReference type="EMBL" id="TNU76997.1"/>
    </source>
</evidence>
<evidence type="ECO:0000256" key="3">
    <source>
        <dbReference type="SAM" id="MobiDB-lite"/>
    </source>
</evidence>